<reference evidence="1" key="1">
    <citation type="submission" date="2014-09" db="EMBL/GenBank/DDBJ databases">
        <authorList>
            <person name="Magalhaes I.L.F."/>
            <person name="Oliveira U."/>
            <person name="Santos F.R."/>
            <person name="Vidigal T.H.D.A."/>
            <person name="Brescovit A.D."/>
            <person name="Santos A.J."/>
        </authorList>
    </citation>
    <scope>NUCLEOTIDE SEQUENCE</scope>
    <source>
        <tissue evidence="1">Shoot tissue taken approximately 20 cm above the soil surface</tissue>
    </source>
</reference>
<sequence>MTPALAQRLKWAPESSQ</sequence>
<evidence type="ECO:0000313" key="1">
    <source>
        <dbReference type="EMBL" id="JAD50993.1"/>
    </source>
</evidence>
<dbReference type="AlphaFoldDB" id="A0A0A9AM96"/>
<reference evidence="1" key="2">
    <citation type="journal article" date="2015" name="Data Brief">
        <title>Shoot transcriptome of the giant reed, Arundo donax.</title>
        <authorList>
            <person name="Barrero R.A."/>
            <person name="Guerrero F.D."/>
            <person name="Moolhuijzen P."/>
            <person name="Goolsby J.A."/>
            <person name="Tidwell J."/>
            <person name="Bellgard S.E."/>
            <person name="Bellgard M.I."/>
        </authorList>
    </citation>
    <scope>NUCLEOTIDE SEQUENCE</scope>
    <source>
        <tissue evidence="1">Shoot tissue taken approximately 20 cm above the soil surface</tissue>
    </source>
</reference>
<protein>
    <submittedName>
        <fullName evidence="1">Uncharacterized protein</fullName>
    </submittedName>
</protein>
<name>A0A0A9AM96_ARUDO</name>
<proteinExistence type="predicted"/>
<organism evidence="1">
    <name type="scientific">Arundo donax</name>
    <name type="common">Giant reed</name>
    <name type="synonym">Donax arundinaceus</name>
    <dbReference type="NCBI Taxonomy" id="35708"/>
    <lineage>
        <taxon>Eukaryota</taxon>
        <taxon>Viridiplantae</taxon>
        <taxon>Streptophyta</taxon>
        <taxon>Embryophyta</taxon>
        <taxon>Tracheophyta</taxon>
        <taxon>Spermatophyta</taxon>
        <taxon>Magnoliopsida</taxon>
        <taxon>Liliopsida</taxon>
        <taxon>Poales</taxon>
        <taxon>Poaceae</taxon>
        <taxon>PACMAD clade</taxon>
        <taxon>Arundinoideae</taxon>
        <taxon>Arundineae</taxon>
        <taxon>Arundo</taxon>
    </lineage>
</organism>
<accession>A0A0A9AM96</accession>
<dbReference type="EMBL" id="GBRH01246902">
    <property type="protein sequence ID" value="JAD50993.1"/>
    <property type="molecule type" value="Transcribed_RNA"/>
</dbReference>